<dbReference type="NCBIfam" id="TIGR01131">
    <property type="entry name" value="ATP_synt_6_or_A"/>
    <property type="match status" value="1"/>
</dbReference>
<accession>S4SA90</accession>
<feature type="transmembrane region" description="Helical" evidence="12">
    <location>
        <begin position="123"/>
        <end position="145"/>
    </location>
</feature>
<evidence type="ECO:0000256" key="7">
    <source>
        <dbReference type="ARBA" id="ARBA00022989"/>
    </source>
</evidence>
<comment type="subcellular location">
    <subcellularLocation>
        <location evidence="1">Membrane</location>
        <topology evidence="1">Multi-pass membrane protein</topology>
    </subcellularLocation>
    <subcellularLocation>
        <location evidence="11">Mitochondrion inner membrane</location>
        <topology evidence="11">Multi-pass membrane protein</topology>
    </subcellularLocation>
</comment>
<keyword evidence="5 12" id="KW-0812">Transmembrane</keyword>
<protein>
    <recommendedName>
        <fullName evidence="11">ATP synthase subunit a</fullName>
    </recommendedName>
</protein>
<dbReference type="Gene3D" id="1.20.120.220">
    <property type="entry name" value="ATP synthase, F0 complex, subunit A"/>
    <property type="match status" value="1"/>
</dbReference>
<dbReference type="CDD" id="cd00310">
    <property type="entry name" value="ATP-synt_Fo_a_6"/>
    <property type="match status" value="1"/>
</dbReference>
<sequence>MTDLFSNLDGASLMSTWLPGIMILLIMTTTFSLQSSLTFINNLINNTWSSNTNSRFNCFTLILITIFTFIMFTNLLGLTPFTYTLTSDLLPMLSMGTLLWLLLLISGYSASLTKSLAHLAPSGAPTILLPFLVLIETISLLIRPLTLTVRLIANISAGHIVLALLANTLSALFMTRSNIVMLIGMLGYVLFEFFVAIIQAYIFTLLISLYQAEHP</sequence>
<keyword evidence="13" id="KW-0496">Mitochondrion</keyword>
<evidence type="ECO:0000256" key="5">
    <source>
        <dbReference type="ARBA" id="ARBA00022692"/>
    </source>
</evidence>
<dbReference type="PRINTS" id="PR00123">
    <property type="entry name" value="ATPASEA"/>
</dbReference>
<dbReference type="EMBL" id="JQ417196">
    <property type="protein sequence ID" value="AFK27971.1"/>
    <property type="molecule type" value="Genomic_DNA"/>
</dbReference>
<evidence type="ECO:0000256" key="9">
    <source>
        <dbReference type="ARBA" id="ARBA00023136"/>
    </source>
</evidence>
<geneLocation type="mitochondrion" evidence="13"/>
<evidence type="ECO:0000256" key="4">
    <source>
        <dbReference type="ARBA" id="ARBA00022547"/>
    </source>
</evidence>
<dbReference type="GO" id="GO:0046933">
    <property type="term" value="F:proton-transporting ATP synthase activity, rotational mechanism"/>
    <property type="evidence" value="ECO:0007669"/>
    <property type="project" value="TreeGrafter"/>
</dbReference>
<dbReference type="GO" id="GO:0005743">
    <property type="term" value="C:mitochondrial inner membrane"/>
    <property type="evidence" value="ECO:0007669"/>
    <property type="project" value="UniProtKB-SubCell"/>
</dbReference>
<dbReference type="InterPro" id="IPR035908">
    <property type="entry name" value="F0_ATP_A_sf"/>
</dbReference>
<comment type="similarity">
    <text evidence="2">Belongs to the ATPase A chain family.</text>
</comment>
<dbReference type="PANTHER" id="PTHR11410:SF0">
    <property type="entry name" value="ATP SYNTHASE SUBUNIT A"/>
    <property type="match status" value="1"/>
</dbReference>
<keyword evidence="9 12" id="KW-0472">Membrane</keyword>
<reference evidence="13" key="1">
    <citation type="journal article" date="2013" name="PLoS ONE">
        <title>The Complete Mitochondrial Genome of the Land Snail Cornu aspersum (Helicidae: Mollusca): Intra-Specific Divergence of Protein-Coding Genes and Phylogenetic Considerations within Euthyneura.</title>
        <authorList>
            <person name="Gaitan-Espitia J.D."/>
            <person name="Nespolo R.F."/>
            <person name="Opazo J.C."/>
        </authorList>
    </citation>
    <scope>NUCLEOTIDE SEQUENCE</scope>
    <source>
        <tissue evidence="13">Hepatopancreas</tissue>
    </source>
</reference>
<evidence type="ECO:0000256" key="6">
    <source>
        <dbReference type="ARBA" id="ARBA00022781"/>
    </source>
</evidence>
<feature type="transmembrane region" description="Helical" evidence="12">
    <location>
        <begin position="89"/>
        <end position="111"/>
    </location>
</feature>
<keyword evidence="4" id="KW-0138">CF(0)</keyword>
<feature type="transmembrane region" description="Helical" evidence="12">
    <location>
        <begin position="56"/>
        <end position="77"/>
    </location>
</feature>
<proteinExistence type="inferred from homology"/>
<evidence type="ECO:0000313" key="13">
    <source>
        <dbReference type="EMBL" id="AFK27971.1"/>
    </source>
</evidence>
<keyword evidence="7 12" id="KW-1133">Transmembrane helix</keyword>
<feature type="transmembrane region" description="Helical" evidence="12">
    <location>
        <begin position="186"/>
        <end position="210"/>
    </location>
</feature>
<keyword evidence="10" id="KW-0066">ATP synthesis</keyword>
<dbReference type="SUPFAM" id="SSF81336">
    <property type="entry name" value="F1F0 ATP synthase subunit A"/>
    <property type="match status" value="1"/>
</dbReference>
<evidence type="ECO:0000256" key="2">
    <source>
        <dbReference type="ARBA" id="ARBA00006810"/>
    </source>
</evidence>
<name>S4SA90_CORAP</name>
<dbReference type="EMBL" id="JQ417194">
    <property type="protein sequence ID" value="AFK27945.1"/>
    <property type="molecule type" value="Genomic_DNA"/>
</dbReference>
<dbReference type="PROSITE" id="PS00449">
    <property type="entry name" value="ATPASE_A"/>
    <property type="match status" value="1"/>
</dbReference>
<feature type="transmembrane region" description="Helical" evidence="12">
    <location>
        <begin position="151"/>
        <end position="174"/>
    </location>
</feature>
<evidence type="ECO:0000256" key="1">
    <source>
        <dbReference type="ARBA" id="ARBA00004141"/>
    </source>
</evidence>
<organism evidence="13">
    <name type="scientific">Cornu aspersum</name>
    <name type="common">Brown garden snail</name>
    <name type="synonym">Helix aspersa</name>
    <dbReference type="NCBI Taxonomy" id="6535"/>
    <lineage>
        <taxon>Eukaryota</taxon>
        <taxon>Metazoa</taxon>
        <taxon>Spiralia</taxon>
        <taxon>Lophotrochozoa</taxon>
        <taxon>Mollusca</taxon>
        <taxon>Gastropoda</taxon>
        <taxon>Heterobranchia</taxon>
        <taxon>Euthyneura</taxon>
        <taxon>Panpulmonata</taxon>
        <taxon>Eupulmonata</taxon>
        <taxon>Stylommatophora</taxon>
        <taxon>Helicina</taxon>
        <taxon>Helicoidea</taxon>
        <taxon>Helicidae</taxon>
        <taxon>Cornu</taxon>
        <taxon>Cornu</taxon>
    </lineage>
</organism>
<dbReference type="GO" id="GO:0045259">
    <property type="term" value="C:proton-transporting ATP synthase complex"/>
    <property type="evidence" value="ECO:0007669"/>
    <property type="project" value="UniProtKB-KW"/>
</dbReference>
<evidence type="ECO:0000256" key="11">
    <source>
        <dbReference type="RuleBase" id="RU004450"/>
    </source>
</evidence>
<dbReference type="InterPro" id="IPR045083">
    <property type="entry name" value="ATP_synth_F0_asu_bact/mt"/>
</dbReference>
<evidence type="ECO:0000256" key="10">
    <source>
        <dbReference type="ARBA" id="ARBA00023310"/>
    </source>
</evidence>
<dbReference type="AlphaFoldDB" id="S4SA90"/>
<keyword evidence="8" id="KW-0406">Ion transport</keyword>
<dbReference type="InterPro" id="IPR023011">
    <property type="entry name" value="ATP_synth_F0_asu_AS"/>
</dbReference>
<dbReference type="Pfam" id="PF00119">
    <property type="entry name" value="ATP-synt_A"/>
    <property type="match status" value="1"/>
</dbReference>
<evidence type="ECO:0000256" key="8">
    <source>
        <dbReference type="ARBA" id="ARBA00023065"/>
    </source>
</evidence>
<dbReference type="InterPro" id="IPR000568">
    <property type="entry name" value="ATP_synth_F0_asu"/>
</dbReference>
<evidence type="ECO:0000256" key="12">
    <source>
        <dbReference type="SAM" id="Phobius"/>
    </source>
</evidence>
<gene>
    <name evidence="13" type="primary">ATP6</name>
</gene>
<evidence type="ECO:0000256" key="3">
    <source>
        <dbReference type="ARBA" id="ARBA00022448"/>
    </source>
</evidence>
<feature type="transmembrane region" description="Helical" evidence="12">
    <location>
        <begin position="20"/>
        <end position="44"/>
    </location>
</feature>
<dbReference type="PANTHER" id="PTHR11410">
    <property type="entry name" value="ATP SYNTHASE SUBUNIT A"/>
    <property type="match status" value="1"/>
</dbReference>
<keyword evidence="6" id="KW-0375">Hydrogen ion transport</keyword>
<keyword evidence="3" id="KW-0813">Transport</keyword>